<dbReference type="CDD" id="cd00158">
    <property type="entry name" value="RHOD"/>
    <property type="match status" value="1"/>
</dbReference>
<evidence type="ECO:0000256" key="12">
    <source>
        <dbReference type="ARBA" id="ARBA00078531"/>
    </source>
</evidence>
<dbReference type="EC" id="2.7.7.80" evidence="8"/>
<dbReference type="RefSeq" id="WP_018472801.1">
    <property type="nucleotide sequence ID" value="NZ_BMWX01000003.1"/>
</dbReference>
<name>A0A918URV9_9BACT</name>
<reference evidence="14" key="2">
    <citation type="submission" date="2020-09" db="EMBL/GenBank/DDBJ databases">
        <authorList>
            <person name="Sun Q."/>
            <person name="Kim S."/>
        </authorList>
    </citation>
    <scope>NUCLEOTIDE SEQUENCE</scope>
    <source>
        <strain evidence="14">KCTC 12368</strain>
    </source>
</reference>
<dbReference type="CDD" id="cd00757">
    <property type="entry name" value="ThiF_MoeB_HesA_family"/>
    <property type="match status" value="1"/>
</dbReference>
<organism evidence="14 15">
    <name type="scientific">Echinicola pacifica</name>
    <dbReference type="NCBI Taxonomy" id="346377"/>
    <lineage>
        <taxon>Bacteria</taxon>
        <taxon>Pseudomonadati</taxon>
        <taxon>Bacteroidota</taxon>
        <taxon>Cytophagia</taxon>
        <taxon>Cytophagales</taxon>
        <taxon>Cyclobacteriaceae</taxon>
        <taxon>Echinicola</taxon>
    </lineage>
</organism>
<gene>
    <name evidence="14" type="ORF">GCM10007049_22800</name>
</gene>
<dbReference type="InterPro" id="IPR036873">
    <property type="entry name" value="Rhodanese-like_dom_sf"/>
</dbReference>
<dbReference type="GO" id="GO:0061605">
    <property type="term" value="F:molybdopterin-synthase adenylyltransferase activity"/>
    <property type="evidence" value="ECO:0007669"/>
    <property type="project" value="UniProtKB-EC"/>
</dbReference>
<evidence type="ECO:0000256" key="10">
    <source>
        <dbReference type="ARBA" id="ARBA00075110"/>
    </source>
</evidence>
<dbReference type="SMART" id="SM00450">
    <property type="entry name" value="RHOD"/>
    <property type="match status" value="1"/>
</dbReference>
<keyword evidence="15" id="KW-1185">Reference proteome</keyword>
<comment type="function">
    <text evidence="6">Catalyzes the adenylation by ATP of the carboxyl group of the C-terminal glycine of sulfur carrier protein MoaD.</text>
</comment>
<comment type="subunit">
    <text evidence="7">Homodimer. Forms a stable heterotetrameric complex of 2 MoeB and 2 MoaD during adenylation of MoaD.</text>
</comment>
<evidence type="ECO:0000256" key="8">
    <source>
        <dbReference type="ARBA" id="ARBA00066884"/>
    </source>
</evidence>
<dbReference type="PANTHER" id="PTHR10953">
    <property type="entry name" value="UBIQUITIN-ACTIVATING ENZYME E1"/>
    <property type="match status" value="1"/>
</dbReference>
<keyword evidence="4" id="KW-0067">ATP-binding</keyword>
<evidence type="ECO:0000259" key="13">
    <source>
        <dbReference type="PROSITE" id="PS50206"/>
    </source>
</evidence>
<comment type="similarity">
    <text evidence="1">Belongs to the HesA/MoeB/ThiF family.</text>
</comment>
<evidence type="ECO:0000313" key="14">
    <source>
        <dbReference type="EMBL" id="GGZ29110.1"/>
    </source>
</evidence>
<protein>
    <recommendedName>
        <fullName evidence="9">Molybdopterin-synthase adenylyltransferase</fullName>
        <ecNumber evidence="8">2.7.7.80</ecNumber>
    </recommendedName>
    <alternativeName>
        <fullName evidence="12">MoaD protein adenylase</fullName>
    </alternativeName>
    <alternativeName>
        <fullName evidence="10">Molybdopterin-converting factor subunit 1 adenylase</fullName>
    </alternativeName>
    <alternativeName>
        <fullName evidence="11">Sulfur carrier protein MoaD adenylyltransferase</fullName>
    </alternativeName>
</protein>
<evidence type="ECO:0000256" key="6">
    <source>
        <dbReference type="ARBA" id="ARBA00055169"/>
    </source>
</evidence>
<dbReference type="InterPro" id="IPR035985">
    <property type="entry name" value="Ubiquitin-activating_enz"/>
</dbReference>
<evidence type="ECO:0000256" key="2">
    <source>
        <dbReference type="ARBA" id="ARBA00022679"/>
    </source>
</evidence>
<accession>A0A918URV9</accession>
<comment type="caution">
    <text evidence="14">The sequence shown here is derived from an EMBL/GenBank/DDBJ whole genome shotgun (WGS) entry which is preliminary data.</text>
</comment>
<dbReference type="EMBL" id="BMWX01000003">
    <property type="protein sequence ID" value="GGZ29110.1"/>
    <property type="molecule type" value="Genomic_DNA"/>
</dbReference>
<keyword evidence="2" id="KW-0808">Transferase</keyword>
<evidence type="ECO:0000256" key="7">
    <source>
        <dbReference type="ARBA" id="ARBA00063809"/>
    </source>
</evidence>
<dbReference type="PROSITE" id="PS50206">
    <property type="entry name" value="RHODANESE_3"/>
    <property type="match status" value="1"/>
</dbReference>
<dbReference type="AlphaFoldDB" id="A0A918URV9"/>
<evidence type="ECO:0000256" key="3">
    <source>
        <dbReference type="ARBA" id="ARBA00022741"/>
    </source>
</evidence>
<dbReference type="GO" id="GO:0008146">
    <property type="term" value="F:sulfotransferase activity"/>
    <property type="evidence" value="ECO:0007669"/>
    <property type="project" value="TreeGrafter"/>
</dbReference>
<dbReference type="InterPro" id="IPR001763">
    <property type="entry name" value="Rhodanese-like_dom"/>
</dbReference>
<comment type="catalytic activity">
    <reaction evidence="5">
        <text>[molybdopterin-synthase sulfur-carrier protein]-C-terminal Gly-Gly + ATP + H(+) = [molybdopterin-synthase sulfur-carrier protein]-C-terminal Gly-Gly-AMP + diphosphate</text>
        <dbReference type="Rhea" id="RHEA:43616"/>
        <dbReference type="Rhea" id="RHEA-COMP:12159"/>
        <dbReference type="Rhea" id="RHEA-COMP:12202"/>
        <dbReference type="ChEBI" id="CHEBI:15378"/>
        <dbReference type="ChEBI" id="CHEBI:30616"/>
        <dbReference type="ChEBI" id="CHEBI:33019"/>
        <dbReference type="ChEBI" id="CHEBI:90618"/>
        <dbReference type="ChEBI" id="CHEBI:90778"/>
        <dbReference type="EC" id="2.7.7.80"/>
    </reaction>
</comment>
<dbReference type="GO" id="GO:0005524">
    <property type="term" value="F:ATP binding"/>
    <property type="evidence" value="ECO:0007669"/>
    <property type="project" value="UniProtKB-KW"/>
</dbReference>
<reference evidence="14" key="1">
    <citation type="journal article" date="2014" name="Int. J. Syst. Evol. Microbiol.">
        <title>Complete genome sequence of Corynebacterium casei LMG S-19264T (=DSM 44701T), isolated from a smear-ripened cheese.</title>
        <authorList>
            <consortium name="US DOE Joint Genome Institute (JGI-PGF)"/>
            <person name="Walter F."/>
            <person name="Albersmeier A."/>
            <person name="Kalinowski J."/>
            <person name="Ruckert C."/>
        </authorList>
    </citation>
    <scope>NUCLEOTIDE SEQUENCE</scope>
    <source>
        <strain evidence="14">KCTC 12368</strain>
    </source>
</reference>
<dbReference type="Proteomes" id="UP000619457">
    <property type="component" value="Unassembled WGS sequence"/>
</dbReference>
<evidence type="ECO:0000256" key="4">
    <source>
        <dbReference type="ARBA" id="ARBA00022840"/>
    </source>
</evidence>
<feature type="domain" description="Rhodanese" evidence="13">
    <location>
        <begin position="274"/>
        <end position="359"/>
    </location>
</feature>
<evidence type="ECO:0000313" key="15">
    <source>
        <dbReference type="Proteomes" id="UP000619457"/>
    </source>
</evidence>
<dbReference type="PANTHER" id="PTHR10953:SF102">
    <property type="entry name" value="ADENYLYLTRANSFERASE AND SULFURTRANSFERASE MOCS3"/>
    <property type="match status" value="1"/>
</dbReference>
<dbReference type="Gene3D" id="3.40.50.720">
    <property type="entry name" value="NAD(P)-binding Rossmann-like Domain"/>
    <property type="match status" value="1"/>
</dbReference>
<dbReference type="GO" id="GO:0008641">
    <property type="term" value="F:ubiquitin-like modifier activating enzyme activity"/>
    <property type="evidence" value="ECO:0007669"/>
    <property type="project" value="InterPro"/>
</dbReference>
<dbReference type="GO" id="GO:0005829">
    <property type="term" value="C:cytosol"/>
    <property type="evidence" value="ECO:0007669"/>
    <property type="project" value="TreeGrafter"/>
</dbReference>
<dbReference type="SUPFAM" id="SSF69572">
    <property type="entry name" value="Activating enzymes of the ubiquitin-like proteins"/>
    <property type="match status" value="1"/>
</dbReference>
<dbReference type="Pfam" id="PF00899">
    <property type="entry name" value="ThiF"/>
    <property type="match status" value="1"/>
</dbReference>
<sequence length="359" mass="39228">MNLSRYSKQIKLKGFGTEGQEKLAAARILIIGAGGLGTPVAQYLNAMGIGQISLMDADRVEESNLARQSLFTPADIGQYKTDCLIKRLSKQNPGTNLTNIREYLLPRNALKVIESHDLVIDASDNFGTRYLVNDACVILGKPFIYGALHGFEGQVSVLNFHGGPTYRCLFPESTDHSAIANCDENGVLGVLPGLIGTYQAIEAVKIISGIGEVLSGKLLIIDSLAQTHLKIGVPNFPENHVITSLKTTYGQGECELSSPIEKQTVQHLLEKLSNSEALQLIDVRSQEEFYQHSLPSAKNIPLQQLTERMQEINAELPVYLICQSGKRSLQAAQILQTELPNTKLYSISDGMAALHNINN</sequence>
<evidence type="ECO:0000256" key="11">
    <source>
        <dbReference type="ARBA" id="ARBA00075328"/>
    </source>
</evidence>
<dbReference type="InterPro" id="IPR000594">
    <property type="entry name" value="ThiF_NAD_FAD-bd"/>
</dbReference>
<dbReference type="GO" id="GO:0004792">
    <property type="term" value="F:thiosulfate-cyanide sulfurtransferase activity"/>
    <property type="evidence" value="ECO:0007669"/>
    <property type="project" value="TreeGrafter"/>
</dbReference>
<evidence type="ECO:0000256" key="1">
    <source>
        <dbReference type="ARBA" id="ARBA00009919"/>
    </source>
</evidence>
<evidence type="ECO:0000256" key="9">
    <source>
        <dbReference type="ARBA" id="ARBA00073635"/>
    </source>
</evidence>
<dbReference type="FunFam" id="3.40.50.720:FF:000033">
    <property type="entry name" value="Adenylyltransferase and sulfurtransferase MOCS3"/>
    <property type="match status" value="1"/>
</dbReference>
<dbReference type="Pfam" id="PF00581">
    <property type="entry name" value="Rhodanese"/>
    <property type="match status" value="1"/>
</dbReference>
<keyword evidence="3" id="KW-0547">Nucleotide-binding</keyword>
<proteinExistence type="inferred from homology"/>
<evidence type="ECO:0000256" key="5">
    <source>
        <dbReference type="ARBA" id="ARBA00052218"/>
    </source>
</evidence>
<dbReference type="Gene3D" id="3.40.250.10">
    <property type="entry name" value="Rhodanese-like domain"/>
    <property type="match status" value="1"/>
</dbReference>
<dbReference type="InterPro" id="IPR045886">
    <property type="entry name" value="ThiF/MoeB/HesA"/>
</dbReference>